<feature type="domain" description="Peptidoglycan binding-like" evidence="2">
    <location>
        <begin position="69"/>
        <end position="116"/>
    </location>
</feature>
<evidence type="ECO:0000313" key="4">
    <source>
        <dbReference type="Proteomes" id="UP001596422"/>
    </source>
</evidence>
<dbReference type="RefSeq" id="WP_379913118.1">
    <property type="nucleotide sequence ID" value="NZ_JBHSWE010000001.1"/>
</dbReference>
<evidence type="ECO:0000259" key="2">
    <source>
        <dbReference type="Pfam" id="PF01471"/>
    </source>
</evidence>
<dbReference type="SUPFAM" id="SSF47090">
    <property type="entry name" value="PGBD-like"/>
    <property type="match status" value="1"/>
</dbReference>
<dbReference type="InterPro" id="IPR002477">
    <property type="entry name" value="Peptidoglycan-bd-like"/>
</dbReference>
<dbReference type="EMBL" id="JBHSWE010000001">
    <property type="protein sequence ID" value="MFC6671414.1"/>
    <property type="molecule type" value="Genomic_DNA"/>
</dbReference>
<accession>A0ABW2A2A1</accession>
<dbReference type="Gene3D" id="1.10.101.10">
    <property type="entry name" value="PGBD-like superfamily/PGBD"/>
    <property type="match status" value="1"/>
</dbReference>
<protein>
    <submittedName>
        <fullName evidence="3">Peptidoglycan-binding domain-containing protein</fullName>
    </submittedName>
</protein>
<feature type="region of interest" description="Disordered" evidence="1">
    <location>
        <begin position="1"/>
        <end position="68"/>
    </location>
</feature>
<dbReference type="Pfam" id="PF01471">
    <property type="entry name" value="PG_binding_1"/>
    <property type="match status" value="1"/>
</dbReference>
<feature type="region of interest" description="Disordered" evidence="1">
    <location>
        <begin position="98"/>
        <end position="122"/>
    </location>
</feature>
<reference evidence="4" key="1">
    <citation type="journal article" date="2019" name="Int. J. Syst. Evol. Microbiol.">
        <title>The Global Catalogue of Microorganisms (GCM) 10K type strain sequencing project: providing services to taxonomists for standard genome sequencing and annotation.</title>
        <authorList>
            <consortium name="The Broad Institute Genomics Platform"/>
            <consortium name="The Broad Institute Genome Sequencing Center for Infectious Disease"/>
            <person name="Wu L."/>
            <person name="Ma J."/>
        </authorList>
    </citation>
    <scope>NUCLEOTIDE SEQUENCE [LARGE SCALE GENOMIC DNA]</scope>
    <source>
        <strain evidence="4">NBRC 111756</strain>
    </source>
</reference>
<organism evidence="3 4">
    <name type="scientific">Marinobacterium aestuariivivens</name>
    <dbReference type="NCBI Taxonomy" id="1698799"/>
    <lineage>
        <taxon>Bacteria</taxon>
        <taxon>Pseudomonadati</taxon>
        <taxon>Pseudomonadota</taxon>
        <taxon>Gammaproteobacteria</taxon>
        <taxon>Oceanospirillales</taxon>
        <taxon>Oceanospirillaceae</taxon>
        <taxon>Marinobacterium</taxon>
    </lineage>
</organism>
<proteinExistence type="predicted"/>
<dbReference type="InterPro" id="IPR036365">
    <property type="entry name" value="PGBD-like_sf"/>
</dbReference>
<feature type="compositionally biased region" description="Basic and acidic residues" evidence="1">
    <location>
        <begin position="1"/>
        <end position="13"/>
    </location>
</feature>
<sequence>MLPRRDRTAERPGHGLVLGGPVRTGRCRQGRESTRPPAGGQQRHPAQPGDNPCSPGRANRRRPATASYVQRQLQRLDYSPGVVDGLWGSRSAGALAAFRRDRSMPGDGRPTSADLERLRRVE</sequence>
<dbReference type="Proteomes" id="UP001596422">
    <property type="component" value="Unassembled WGS sequence"/>
</dbReference>
<evidence type="ECO:0000313" key="3">
    <source>
        <dbReference type="EMBL" id="MFC6671414.1"/>
    </source>
</evidence>
<dbReference type="InterPro" id="IPR036366">
    <property type="entry name" value="PGBDSf"/>
</dbReference>
<name>A0ABW2A2A1_9GAMM</name>
<comment type="caution">
    <text evidence="3">The sequence shown here is derived from an EMBL/GenBank/DDBJ whole genome shotgun (WGS) entry which is preliminary data.</text>
</comment>
<keyword evidence="4" id="KW-1185">Reference proteome</keyword>
<gene>
    <name evidence="3" type="ORF">ACFQDL_16055</name>
</gene>
<evidence type="ECO:0000256" key="1">
    <source>
        <dbReference type="SAM" id="MobiDB-lite"/>
    </source>
</evidence>